<accession>A0ABQ8FUA6</accession>
<evidence type="ECO:0000313" key="5">
    <source>
        <dbReference type="EMBL" id="KAH7027088.1"/>
    </source>
</evidence>
<feature type="region of interest" description="Disordered" evidence="2">
    <location>
        <begin position="562"/>
        <end position="786"/>
    </location>
</feature>
<dbReference type="PANTHER" id="PTHR11864">
    <property type="entry name" value="PRE-MRNA-PROCESSING PROTEIN PRP40"/>
    <property type="match status" value="1"/>
</dbReference>
<evidence type="ECO:0000259" key="4">
    <source>
        <dbReference type="PROSITE" id="PS51676"/>
    </source>
</evidence>
<dbReference type="Proteomes" id="UP000774617">
    <property type="component" value="Unassembled WGS sequence"/>
</dbReference>
<reference evidence="5 6" key="1">
    <citation type="journal article" date="2021" name="Nat. Commun.">
        <title>Genetic determinants of endophytism in the Arabidopsis root mycobiome.</title>
        <authorList>
            <person name="Mesny F."/>
            <person name="Miyauchi S."/>
            <person name="Thiergart T."/>
            <person name="Pickel B."/>
            <person name="Atanasova L."/>
            <person name="Karlsson M."/>
            <person name="Huettel B."/>
            <person name="Barry K.W."/>
            <person name="Haridas S."/>
            <person name="Chen C."/>
            <person name="Bauer D."/>
            <person name="Andreopoulos W."/>
            <person name="Pangilinan J."/>
            <person name="LaButti K."/>
            <person name="Riley R."/>
            <person name="Lipzen A."/>
            <person name="Clum A."/>
            <person name="Drula E."/>
            <person name="Henrissat B."/>
            <person name="Kohler A."/>
            <person name="Grigoriev I.V."/>
            <person name="Martin F.M."/>
            <person name="Hacquard S."/>
        </authorList>
    </citation>
    <scope>NUCLEOTIDE SEQUENCE [LARGE SCALE GENOMIC DNA]</scope>
    <source>
        <strain evidence="5 6">MPI-SDFR-AT-0080</strain>
    </source>
</reference>
<dbReference type="EMBL" id="JAGTJR010000052">
    <property type="protein sequence ID" value="KAH7027088.1"/>
    <property type="molecule type" value="Genomic_DNA"/>
</dbReference>
<dbReference type="InterPro" id="IPR036020">
    <property type="entry name" value="WW_dom_sf"/>
</dbReference>
<sequence>MSGPPPMPGVWQEARTADGRAYYYNSQTKVTQWTKPDELLTPVERALKNLPWKEYTAEGGRKYWYNTETKQSSWEMPEAYKAALAQTAPPARPPAAPAAQFVAGGAPTFSSHAYRDTPDRVPAERQIGYTQPEKLESLRSVPSIDTRSGPEYSSYDDAEAAFMKLLKRSGVQPDWTWEQAMRATLRDDQYRAIKDPKDRKAAFEKFVVEMREQEKEREKERLTKLRNDFNKMLKSHPEIKYYTRWKTAQPIIEGETIYRSAKNEEEKKQLFEEYICELYKSHIENEAKDRRQASEELSSVFDELHLEPYSRWPQVRNMIHENERFKGDEKFELLSKMDLLKAFESHVKSLERSFNHVRQQQKESRARRERQNRDKFIALLKELRSDGKIRAGTKWKDIHPHIENDPRYIAMLGQSGSTPLDLFWDVVEEEERVLRSRRHDVLDVLDDRRFEITQTTTLDEFMSLMRAERRTANIDDHSLTLLFERLKEKEQQRSEANKHQAERAQRRHIDTLRSRIKRLDPPVTLEDTWEQVRPRLEKFDEYRQLETDELRRTAFDKYQRRLKEKEEDHERERERDRSRRDHRDRDRDRERERERDRDRDRDRDRERDRDYRNGHARRHRTRTPEPDAYEADRRKAQADRERQYRKSSLTGLSPPPRSRDWRGDRYVSGDRREVSSLSHYDRERREREVERERSYISRADPREKASELDYGDSRAGSMRRRRDSESPESKRDAKRTRRETRERTFSPRRHRSRTPAAAESKPAKDEAAKEDPGLRSGSEEGEIEED</sequence>
<proteinExistence type="predicted"/>
<dbReference type="CDD" id="cd00201">
    <property type="entry name" value="WW"/>
    <property type="match status" value="2"/>
</dbReference>
<dbReference type="Pfam" id="PF25432">
    <property type="entry name" value="FF_PRPF40A"/>
    <property type="match status" value="1"/>
</dbReference>
<dbReference type="PROSITE" id="PS51676">
    <property type="entry name" value="FF"/>
    <property type="match status" value="3"/>
</dbReference>
<name>A0ABQ8FUA6_9PEZI</name>
<dbReference type="PANTHER" id="PTHR11864:SF0">
    <property type="entry name" value="PRP40 PRE-MRNA PROCESSING FACTOR 40 HOMOLOG A (YEAST)"/>
    <property type="match status" value="1"/>
</dbReference>
<evidence type="ECO:0000259" key="3">
    <source>
        <dbReference type="PROSITE" id="PS50020"/>
    </source>
</evidence>
<evidence type="ECO:0000256" key="1">
    <source>
        <dbReference type="SAM" id="Coils"/>
    </source>
</evidence>
<feature type="domain" description="FF" evidence="4">
    <location>
        <begin position="155"/>
        <end position="209"/>
    </location>
</feature>
<dbReference type="InterPro" id="IPR002713">
    <property type="entry name" value="FF_domain"/>
</dbReference>
<dbReference type="Pfam" id="PF00397">
    <property type="entry name" value="WW"/>
    <property type="match status" value="2"/>
</dbReference>
<protein>
    <submittedName>
        <fullName evidence="5">Formin binding protein-like protein</fullName>
    </submittedName>
</protein>
<keyword evidence="1" id="KW-0175">Coiled coil</keyword>
<dbReference type="SMART" id="SM00441">
    <property type="entry name" value="FF"/>
    <property type="match status" value="5"/>
</dbReference>
<evidence type="ECO:0000313" key="6">
    <source>
        <dbReference type="Proteomes" id="UP000774617"/>
    </source>
</evidence>
<feature type="compositionally biased region" description="Basic and acidic residues" evidence="2">
    <location>
        <begin position="622"/>
        <end position="644"/>
    </location>
</feature>
<dbReference type="InterPro" id="IPR036517">
    <property type="entry name" value="FF_domain_sf"/>
</dbReference>
<feature type="compositionally biased region" description="Basic and acidic residues" evidence="2">
    <location>
        <begin position="657"/>
        <end position="707"/>
    </location>
</feature>
<feature type="domain" description="WW" evidence="3">
    <location>
        <begin position="51"/>
        <end position="79"/>
    </location>
</feature>
<gene>
    <name evidence="5" type="ORF">B0J12DRAFT_684516</name>
</gene>
<dbReference type="InterPro" id="IPR001202">
    <property type="entry name" value="WW_dom"/>
</dbReference>
<dbReference type="Pfam" id="PF01846">
    <property type="entry name" value="FF"/>
    <property type="match status" value="3"/>
</dbReference>
<dbReference type="PROSITE" id="PS01159">
    <property type="entry name" value="WW_DOMAIN_1"/>
    <property type="match status" value="2"/>
</dbReference>
<feature type="compositionally biased region" description="Basic and acidic residues" evidence="2">
    <location>
        <begin position="722"/>
        <end position="731"/>
    </location>
</feature>
<organism evidence="5 6">
    <name type="scientific">Macrophomina phaseolina</name>
    <dbReference type="NCBI Taxonomy" id="35725"/>
    <lineage>
        <taxon>Eukaryota</taxon>
        <taxon>Fungi</taxon>
        <taxon>Dikarya</taxon>
        <taxon>Ascomycota</taxon>
        <taxon>Pezizomycotina</taxon>
        <taxon>Dothideomycetes</taxon>
        <taxon>Dothideomycetes incertae sedis</taxon>
        <taxon>Botryosphaeriales</taxon>
        <taxon>Botryosphaeriaceae</taxon>
        <taxon>Macrophomina</taxon>
    </lineage>
</organism>
<dbReference type="Gene3D" id="2.20.70.10">
    <property type="match status" value="2"/>
</dbReference>
<comment type="caution">
    <text evidence="5">The sequence shown here is derived from an EMBL/GenBank/DDBJ whole genome shotgun (WGS) entry which is preliminary data.</text>
</comment>
<dbReference type="Gene3D" id="1.10.10.440">
    <property type="entry name" value="FF domain"/>
    <property type="match status" value="5"/>
</dbReference>
<feature type="compositionally biased region" description="Basic and acidic residues" evidence="2">
    <location>
        <begin position="761"/>
        <end position="773"/>
    </location>
</feature>
<feature type="region of interest" description="Disordered" evidence="2">
    <location>
        <begin position="490"/>
        <end position="515"/>
    </location>
</feature>
<dbReference type="SMART" id="SM00456">
    <property type="entry name" value="WW"/>
    <property type="match status" value="2"/>
</dbReference>
<feature type="domain" description="FF" evidence="4">
    <location>
        <begin position="221"/>
        <end position="277"/>
    </location>
</feature>
<feature type="coiled-coil region" evidence="1">
    <location>
        <begin position="208"/>
        <end position="235"/>
    </location>
</feature>
<feature type="compositionally biased region" description="Basic and acidic residues" evidence="2">
    <location>
        <begin position="562"/>
        <end position="613"/>
    </location>
</feature>
<feature type="domain" description="WW" evidence="3">
    <location>
        <begin position="5"/>
        <end position="38"/>
    </location>
</feature>
<dbReference type="PROSITE" id="PS50020">
    <property type="entry name" value="WW_DOMAIN_2"/>
    <property type="match status" value="2"/>
</dbReference>
<feature type="domain" description="FF" evidence="4">
    <location>
        <begin position="368"/>
        <end position="429"/>
    </location>
</feature>
<dbReference type="InterPro" id="IPR039726">
    <property type="entry name" value="Prp40-like"/>
</dbReference>
<dbReference type="SUPFAM" id="SSF81698">
    <property type="entry name" value="FF domain"/>
    <property type="match status" value="5"/>
</dbReference>
<keyword evidence="6" id="KW-1185">Reference proteome</keyword>
<evidence type="ECO:0000256" key="2">
    <source>
        <dbReference type="SAM" id="MobiDB-lite"/>
    </source>
</evidence>
<dbReference type="SUPFAM" id="SSF51045">
    <property type="entry name" value="WW domain"/>
    <property type="match status" value="2"/>
</dbReference>